<dbReference type="InterPro" id="IPR003029">
    <property type="entry name" value="S1_domain"/>
</dbReference>
<dbReference type="InterPro" id="IPR012340">
    <property type="entry name" value="NA-bd_OB-fold"/>
</dbReference>
<dbReference type="GO" id="GO:0006412">
    <property type="term" value="P:translation"/>
    <property type="evidence" value="ECO:0007669"/>
    <property type="project" value="TreeGrafter"/>
</dbReference>
<feature type="domain" description="S1 motif" evidence="5">
    <location>
        <begin position="417"/>
        <end position="487"/>
    </location>
</feature>
<sequence length="617" mass="70969">MSNQTEEIKKDVTHSSSDGRKSENFKLNDTETETDDQEKMKSFDWTKYETHLNNEIQRKRKEFEKIYTKTLPYIQELEIYKGVVTHITEKNVIVDIGFKAEGVIPMSEFHKDNFNLEVGNHMEVMVVKIDYKGQCILSYQKAKTLRNWQRINEAYEKGEIILGYVVARTKGGLIVEIFEIECFLPGSHINVKPVRDYDVYVGKTMEVKVVKINQKTKNVVVSHKVLIERDIEEQRKEMISKLDKGQVLEGKIKNILPYGAFVDLGGVDALLHITDMSWPHISHPTEVVQLEQELKFVVLGVDKDKNRVQLGLKQLQPHPWSSLDKNLKVGSKVKGKVSVIADYGAFVEIIPGVEALLHISEMSWSSDLSSPQDFVQIGDELEAIILTIDRQERKMSLSVKQLTTDPWIDIQKKYPVGSKHVGVVRKFTNFGVFLELEKGISGIIYTNDLSWLKKIKHSSEFCNLNDKLEVIVLSSDPKTRRLNLGHKQLTENPWDKYGKIFHVGSIHNGVITNIFDKGATIRLYNKEKEQELEAFSPLRFLEKKDGNIVEKGEKTNFKILEFNKETKKIVVSHTSVYRDKDQKKEQRISRNRKLEKSTLGDIAGLAKLKEQIEKEKK</sequence>
<feature type="domain" description="S1 motif" evidence="5">
    <location>
        <begin position="158"/>
        <end position="224"/>
    </location>
</feature>
<evidence type="ECO:0000256" key="2">
    <source>
        <dbReference type="ARBA" id="ARBA00022980"/>
    </source>
</evidence>
<proteinExistence type="inferred from homology"/>
<dbReference type="Pfam" id="PF00575">
    <property type="entry name" value="S1"/>
    <property type="match status" value="5"/>
</dbReference>
<dbReference type="EMBL" id="MN041140">
    <property type="protein sequence ID" value="QID55120.1"/>
    <property type="molecule type" value="Genomic_DNA"/>
</dbReference>
<dbReference type="NCBIfam" id="NF004952">
    <property type="entry name" value="PRK06299.1-2"/>
    <property type="match status" value="1"/>
</dbReference>
<dbReference type="CDD" id="cd04465">
    <property type="entry name" value="S1_RPS1_repeat_ec2_hs2"/>
    <property type="match status" value="1"/>
</dbReference>
<dbReference type="AlphaFoldDB" id="A0A6G6BT51"/>
<dbReference type="PANTHER" id="PTHR10724:SF7">
    <property type="entry name" value="SMALL RIBOSOMAL SUBUNIT PROTEIN BS1C"/>
    <property type="match status" value="1"/>
</dbReference>
<keyword evidence="2 6" id="KW-0689">Ribosomal protein</keyword>
<protein>
    <submittedName>
        <fullName evidence="6">30S ribosomal protein S1</fullName>
    </submittedName>
</protein>
<dbReference type="PANTHER" id="PTHR10724">
    <property type="entry name" value="30S RIBOSOMAL PROTEIN S1"/>
    <property type="match status" value="1"/>
</dbReference>
<dbReference type="InterPro" id="IPR050437">
    <property type="entry name" value="Ribos_protein_bS1-like"/>
</dbReference>
<dbReference type="FunFam" id="2.40.50.140:FF:000110">
    <property type="entry name" value="30S ribosomal protein S1"/>
    <property type="match status" value="1"/>
</dbReference>
<feature type="region of interest" description="Disordered" evidence="4">
    <location>
        <begin position="1"/>
        <end position="39"/>
    </location>
</feature>
<evidence type="ECO:0000256" key="4">
    <source>
        <dbReference type="SAM" id="MobiDB-lite"/>
    </source>
</evidence>
<dbReference type="PRINTS" id="PR00681">
    <property type="entry name" value="RIBOSOMALS1"/>
</dbReference>
<comment type="similarity">
    <text evidence="1">Belongs to the bacterial ribosomal protein bS1 family.</text>
</comment>
<reference evidence="6" key="1">
    <citation type="journal article" date="2020" name="Biol. Lett.">
        <title>Evolutionary rates are correlated between cockroach symbionts and mitochondrial genomes.</title>
        <authorList>
            <person name="Arab D.A."/>
            <person name="Bourguignon T."/>
            <person name="Wang Z."/>
            <person name="Ho S.Y.W."/>
            <person name="Lo N."/>
        </authorList>
    </citation>
    <scope>NUCLEOTIDE SEQUENCE</scope>
    <source>
        <strain evidence="6">DHOG40413</strain>
    </source>
</reference>
<dbReference type="CDD" id="cd05688">
    <property type="entry name" value="S1_RPS1_repeat_ec3"/>
    <property type="match status" value="1"/>
</dbReference>
<dbReference type="SUPFAM" id="SSF50249">
    <property type="entry name" value="Nucleic acid-binding proteins"/>
    <property type="match status" value="6"/>
</dbReference>
<dbReference type="PROSITE" id="PS50126">
    <property type="entry name" value="S1"/>
    <property type="match status" value="6"/>
</dbReference>
<evidence type="ECO:0000313" key="6">
    <source>
        <dbReference type="EMBL" id="QID55120.1"/>
    </source>
</evidence>
<dbReference type="NCBIfam" id="NF004953">
    <property type="entry name" value="PRK06299.1-3"/>
    <property type="match status" value="1"/>
</dbReference>
<evidence type="ECO:0000256" key="3">
    <source>
        <dbReference type="ARBA" id="ARBA00023274"/>
    </source>
</evidence>
<dbReference type="GO" id="GO:0003729">
    <property type="term" value="F:mRNA binding"/>
    <property type="evidence" value="ECO:0007669"/>
    <property type="project" value="TreeGrafter"/>
</dbReference>
<feature type="domain" description="S1 motif" evidence="5">
    <location>
        <begin position="245"/>
        <end position="313"/>
    </location>
</feature>
<dbReference type="GO" id="GO:0022627">
    <property type="term" value="C:cytosolic small ribosomal subunit"/>
    <property type="evidence" value="ECO:0007669"/>
    <property type="project" value="TreeGrafter"/>
</dbReference>
<dbReference type="GO" id="GO:0003735">
    <property type="term" value="F:structural constituent of ribosome"/>
    <property type="evidence" value="ECO:0007669"/>
    <property type="project" value="TreeGrafter"/>
</dbReference>
<feature type="domain" description="S1 motif" evidence="5">
    <location>
        <begin position="504"/>
        <end position="574"/>
    </location>
</feature>
<dbReference type="Gene3D" id="2.40.50.140">
    <property type="entry name" value="Nucleic acid-binding proteins"/>
    <property type="match status" value="6"/>
</dbReference>
<dbReference type="InterPro" id="IPR035104">
    <property type="entry name" value="Ribosomal_protein_S1-like"/>
</dbReference>
<accession>A0A6G6BT51</accession>
<dbReference type="SMART" id="SM00316">
    <property type="entry name" value="S1"/>
    <property type="match status" value="6"/>
</dbReference>
<name>A0A6G6BT51_9FLAO</name>
<feature type="domain" description="S1 motif" evidence="5">
    <location>
        <begin position="330"/>
        <end position="400"/>
    </location>
</feature>
<evidence type="ECO:0000256" key="1">
    <source>
        <dbReference type="ARBA" id="ARBA00006767"/>
    </source>
</evidence>
<feature type="domain" description="S1 motif" evidence="5">
    <location>
        <begin position="77"/>
        <end position="140"/>
    </location>
</feature>
<feature type="compositionally biased region" description="Basic and acidic residues" evidence="4">
    <location>
        <begin position="1"/>
        <end position="29"/>
    </location>
</feature>
<evidence type="ECO:0000259" key="5">
    <source>
        <dbReference type="PROSITE" id="PS50126"/>
    </source>
</evidence>
<keyword evidence="3" id="KW-0687">Ribonucleoprotein</keyword>
<organism evidence="6">
    <name type="scientific">Blattabacterium sp.</name>
    <name type="common">Therea regularis</name>
    <dbReference type="NCBI Taxonomy" id="2712831"/>
    <lineage>
        <taxon>Bacteria</taxon>
        <taxon>Pseudomonadati</taxon>
        <taxon>Bacteroidota</taxon>
        <taxon>Flavobacteriia</taxon>
        <taxon>Flavobacteriales</taxon>
        <taxon>Blattabacteriaceae</taxon>
        <taxon>Blattabacterium</taxon>
    </lineage>
</organism>